<dbReference type="InterPro" id="IPR009945">
    <property type="entry name" value="ATPase_inh_sub_z"/>
</dbReference>
<comment type="caution">
    <text evidence="1">The sequence shown here is derived from an EMBL/GenBank/DDBJ whole genome shotgun (WGS) entry which is preliminary data.</text>
</comment>
<keyword evidence="2" id="KW-1185">Reference proteome</keyword>
<gene>
    <name evidence="1" type="ORF">ACFQDM_04790</name>
</gene>
<proteinExistence type="predicted"/>
<evidence type="ECO:0000313" key="1">
    <source>
        <dbReference type="EMBL" id="MFC6197381.1"/>
    </source>
</evidence>
<dbReference type="RefSeq" id="WP_377376182.1">
    <property type="nucleotide sequence ID" value="NZ_JBHSSW010000004.1"/>
</dbReference>
<accession>A0ABW1S791</accession>
<evidence type="ECO:0000313" key="2">
    <source>
        <dbReference type="Proteomes" id="UP001596303"/>
    </source>
</evidence>
<reference evidence="2" key="1">
    <citation type="journal article" date="2019" name="Int. J. Syst. Evol. Microbiol.">
        <title>The Global Catalogue of Microorganisms (GCM) 10K type strain sequencing project: providing services to taxonomists for standard genome sequencing and annotation.</title>
        <authorList>
            <consortium name="The Broad Institute Genomics Platform"/>
            <consortium name="The Broad Institute Genome Sequencing Center for Infectious Disease"/>
            <person name="Wu L."/>
            <person name="Ma J."/>
        </authorList>
    </citation>
    <scope>NUCLEOTIDE SEQUENCE [LARGE SCALE GENOMIC DNA]</scope>
    <source>
        <strain evidence="2">CGMCC-1.15741</strain>
    </source>
</reference>
<dbReference type="EMBL" id="JBHSSW010000004">
    <property type="protein sequence ID" value="MFC6197381.1"/>
    <property type="molecule type" value="Genomic_DNA"/>
</dbReference>
<name>A0ABW1S791_9PROT</name>
<dbReference type="Pfam" id="PF07345">
    <property type="entry name" value="ATPaseInh_sub_z"/>
    <property type="match status" value="1"/>
</dbReference>
<protein>
    <submittedName>
        <fullName evidence="1">ATPase inhibitor subunit zeta</fullName>
    </submittedName>
</protein>
<organism evidence="1 2">
    <name type="scientific">Ponticaulis profundi</name>
    <dbReference type="NCBI Taxonomy" id="2665222"/>
    <lineage>
        <taxon>Bacteria</taxon>
        <taxon>Pseudomonadati</taxon>
        <taxon>Pseudomonadota</taxon>
        <taxon>Alphaproteobacteria</taxon>
        <taxon>Hyphomonadales</taxon>
        <taxon>Hyphomonadaceae</taxon>
        <taxon>Ponticaulis</taxon>
    </lineage>
</organism>
<sequence length="104" mass="12271">MTYYHNHDSSAEDRLVREYQVSTTACRQLANWALAHFGERTDPTAYTRIVVSLATQGPDYAVDKIYKDLHKLGFTYRNEAVWRMYERFRMDAERQYPISRTIAA</sequence>
<dbReference type="Proteomes" id="UP001596303">
    <property type="component" value="Unassembled WGS sequence"/>
</dbReference>